<proteinExistence type="predicted"/>
<sequence length="549" mass="58163">MAALQSGLVALGGAGWLLLVVRVLLVAARMYQIEEYEGSRLFAWGRIRAWWLHRSALLAAAVPAVVTVVCAALAVTGSLRAIVAAAWLAGTAVAQRTWTWLPPKKELVYTPRLRRLLAGAAVLAVVVGAAICAVLQLAPMWLAAAVVTLSGAAVTSLSLLLLVTANGINAPVEARIRRGFLRAARRRIERFDPLVIAVAGSYGKTSTKHILAHLLDRYGPTLATPKSFNTLMGVSRTVNDVLEETHRTFVVEMDAYAPGEIASICALVRPTHALITSVGPQHLERFGTLDRIAAALYETVDALPARGFAVVYGGDAATAALAARAREQGREVVTYGSDEDGPGLDVVAGDVVVTGSGSRFTWSWAAVEAHAEVVLPLLGRHQVLNLTAALATVQRLGLPLQPALDAVASLQPVDHRLQPIATGNAITVIDDSYNANPVGVHNGLEVLAELEATHRILVTPGLVELGAVEDVENRRYGEHAARVCDHVIVMDARPARALRDGLRSGGMADDHVHVVRSLSEATALIGRIARPGDAVLFANDLPDTYLGAA</sequence>
<dbReference type="EMBL" id="JAEKNN010000012">
    <property type="protein sequence ID" value="MBJ7608363.1"/>
    <property type="molecule type" value="Genomic_DNA"/>
</dbReference>
<dbReference type="PANTHER" id="PTHR43024">
    <property type="entry name" value="UDP-N-ACETYLMURAMOYL-TRIPEPTIDE--D-ALANYL-D-ALANINE LIGASE"/>
    <property type="match status" value="1"/>
</dbReference>
<dbReference type="GO" id="GO:0005524">
    <property type="term" value="F:ATP binding"/>
    <property type="evidence" value="ECO:0007669"/>
    <property type="project" value="UniProtKB-KW"/>
</dbReference>
<dbReference type="Gene3D" id="3.90.190.20">
    <property type="entry name" value="Mur ligase, C-terminal domain"/>
    <property type="match status" value="1"/>
</dbReference>
<feature type="transmembrane region" description="Helical" evidence="4">
    <location>
        <begin position="49"/>
        <end position="75"/>
    </location>
</feature>
<feature type="transmembrane region" description="Helical" evidence="4">
    <location>
        <begin position="142"/>
        <end position="168"/>
    </location>
</feature>
<protein>
    <submittedName>
        <fullName evidence="7">UDP-N-acetylmuramoyl-tripeptide--D-alanyl-D-alanine ligase</fullName>
    </submittedName>
</protein>
<evidence type="ECO:0000259" key="6">
    <source>
        <dbReference type="Pfam" id="PF08245"/>
    </source>
</evidence>
<evidence type="ECO:0000259" key="5">
    <source>
        <dbReference type="Pfam" id="PF02875"/>
    </source>
</evidence>
<reference evidence="7 8" key="1">
    <citation type="submission" date="2020-10" db="EMBL/GenBank/DDBJ databases">
        <title>Ca. Dormibacterota MAGs.</title>
        <authorList>
            <person name="Montgomery K."/>
        </authorList>
    </citation>
    <scope>NUCLEOTIDE SEQUENCE [LARGE SCALE GENOMIC DNA]</scope>
    <source>
        <strain evidence="7">Mitchell_Peninsula_5</strain>
    </source>
</reference>
<accession>A0A934NE42</accession>
<comment type="caution">
    <text evidence="7">The sequence shown here is derived from an EMBL/GenBank/DDBJ whole genome shotgun (WGS) entry which is preliminary data.</text>
</comment>
<feature type="domain" description="Mur ligase central" evidence="6">
    <location>
        <begin position="198"/>
        <end position="392"/>
    </location>
</feature>
<dbReference type="InterPro" id="IPR036565">
    <property type="entry name" value="Mur-like_cat_sf"/>
</dbReference>
<feature type="transmembrane region" description="Helical" evidence="4">
    <location>
        <begin position="6"/>
        <end position="28"/>
    </location>
</feature>
<dbReference type="InterPro" id="IPR013221">
    <property type="entry name" value="Mur_ligase_cen"/>
</dbReference>
<dbReference type="InterPro" id="IPR004101">
    <property type="entry name" value="Mur_ligase_C"/>
</dbReference>
<dbReference type="Pfam" id="PF02875">
    <property type="entry name" value="Mur_ligase_C"/>
    <property type="match status" value="1"/>
</dbReference>
<dbReference type="Proteomes" id="UP000614410">
    <property type="component" value="Unassembled WGS sequence"/>
</dbReference>
<keyword evidence="1 7" id="KW-0436">Ligase</keyword>
<keyword evidence="3" id="KW-0067">ATP-binding</keyword>
<evidence type="ECO:0000313" key="7">
    <source>
        <dbReference type="EMBL" id="MBJ7608363.1"/>
    </source>
</evidence>
<dbReference type="InterPro" id="IPR036615">
    <property type="entry name" value="Mur_ligase_C_dom_sf"/>
</dbReference>
<keyword evidence="2" id="KW-0547">Nucleotide-binding</keyword>
<evidence type="ECO:0000256" key="1">
    <source>
        <dbReference type="ARBA" id="ARBA00022598"/>
    </source>
</evidence>
<organism evidence="7 8">
    <name type="scientific">Candidatus Amunia macphersoniae</name>
    <dbReference type="NCBI Taxonomy" id="3127014"/>
    <lineage>
        <taxon>Bacteria</taxon>
        <taxon>Bacillati</taxon>
        <taxon>Candidatus Dormiibacterota</taxon>
        <taxon>Candidatus Dormibacteria</taxon>
        <taxon>Candidatus Aeolococcales</taxon>
        <taxon>Candidatus Aeolococcaceae</taxon>
        <taxon>Candidatus Amunia</taxon>
    </lineage>
</organism>
<keyword evidence="4" id="KW-0812">Transmembrane</keyword>
<feature type="domain" description="Mur ligase C-terminal" evidence="5">
    <location>
        <begin position="415"/>
        <end position="538"/>
    </location>
</feature>
<dbReference type="InterPro" id="IPR051046">
    <property type="entry name" value="MurCDEF_CellWall_CoF430Synth"/>
</dbReference>
<feature type="transmembrane region" description="Helical" evidence="4">
    <location>
        <begin position="113"/>
        <end position="136"/>
    </location>
</feature>
<evidence type="ECO:0000256" key="2">
    <source>
        <dbReference type="ARBA" id="ARBA00022741"/>
    </source>
</evidence>
<dbReference type="PANTHER" id="PTHR43024:SF1">
    <property type="entry name" value="UDP-N-ACETYLMURAMOYL-TRIPEPTIDE--D-ALANYL-D-ALANINE LIGASE"/>
    <property type="match status" value="1"/>
</dbReference>
<dbReference type="AlphaFoldDB" id="A0A934NE42"/>
<dbReference type="GO" id="GO:0016881">
    <property type="term" value="F:acid-amino acid ligase activity"/>
    <property type="evidence" value="ECO:0007669"/>
    <property type="project" value="InterPro"/>
</dbReference>
<keyword evidence="4" id="KW-0472">Membrane</keyword>
<evidence type="ECO:0000256" key="3">
    <source>
        <dbReference type="ARBA" id="ARBA00022840"/>
    </source>
</evidence>
<dbReference type="Gene3D" id="3.40.1190.10">
    <property type="entry name" value="Mur-like, catalytic domain"/>
    <property type="match status" value="1"/>
</dbReference>
<dbReference type="SUPFAM" id="SSF53623">
    <property type="entry name" value="MurD-like peptide ligases, catalytic domain"/>
    <property type="match status" value="1"/>
</dbReference>
<dbReference type="Pfam" id="PF08245">
    <property type="entry name" value="Mur_ligase_M"/>
    <property type="match status" value="1"/>
</dbReference>
<dbReference type="SUPFAM" id="SSF53244">
    <property type="entry name" value="MurD-like peptide ligases, peptide-binding domain"/>
    <property type="match status" value="1"/>
</dbReference>
<evidence type="ECO:0000313" key="8">
    <source>
        <dbReference type="Proteomes" id="UP000614410"/>
    </source>
</evidence>
<evidence type="ECO:0000256" key="4">
    <source>
        <dbReference type="SAM" id="Phobius"/>
    </source>
</evidence>
<name>A0A934NE42_9BACT</name>
<keyword evidence="4" id="KW-1133">Transmembrane helix</keyword>
<gene>
    <name evidence="7" type="ORF">JF887_02875</name>
</gene>